<dbReference type="GO" id="GO:0009253">
    <property type="term" value="P:peptidoglycan catabolic process"/>
    <property type="evidence" value="ECO:0007669"/>
    <property type="project" value="InterPro"/>
</dbReference>
<dbReference type="CDD" id="cd06583">
    <property type="entry name" value="PGRP"/>
    <property type="match status" value="1"/>
</dbReference>
<organism evidence="11">
    <name type="scientific">Xenopsylla cheopis</name>
    <name type="common">Oriental rat flea</name>
    <name type="synonym">Pulex cheopis</name>
    <dbReference type="NCBI Taxonomy" id="163159"/>
    <lineage>
        <taxon>Eukaryota</taxon>
        <taxon>Metazoa</taxon>
        <taxon>Ecdysozoa</taxon>
        <taxon>Arthropoda</taxon>
        <taxon>Hexapoda</taxon>
        <taxon>Insecta</taxon>
        <taxon>Pterygota</taxon>
        <taxon>Neoptera</taxon>
        <taxon>Endopterygota</taxon>
        <taxon>Siphonaptera</taxon>
        <taxon>Pulicidae</taxon>
        <taxon>Xenopsyllinae</taxon>
        <taxon>Xenopsylla</taxon>
    </lineage>
</organism>
<dbReference type="AlphaFoldDB" id="A0A6M2DZ57"/>
<protein>
    <recommendedName>
        <fullName evidence="6">Peptidoglycan-recognition protein</fullName>
    </recommendedName>
</protein>
<keyword evidence="3 8" id="KW-0732">Signal</keyword>
<evidence type="ECO:0000256" key="3">
    <source>
        <dbReference type="ARBA" id="ARBA00022729"/>
    </source>
</evidence>
<dbReference type="PIRSF" id="PIRSF037945">
    <property type="entry name" value="PGRPs"/>
    <property type="match status" value="1"/>
</dbReference>
<name>A0A6M2DZ57_XENCH</name>
<feature type="disulfide bond" evidence="7">
    <location>
        <begin position="21"/>
        <end position="146"/>
    </location>
</feature>
<evidence type="ECO:0000256" key="1">
    <source>
        <dbReference type="ARBA" id="ARBA00007553"/>
    </source>
</evidence>
<reference evidence="11" key="1">
    <citation type="submission" date="2020-03" db="EMBL/GenBank/DDBJ databases">
        <title>Transcriptomic Profiling of the Digestive Tract of the Rat Flea, Xenopsylla cheopis, Following Blood Feeding and Infection with Yersinia pestis.</title>
        <authorList>
            <person name="Bland D.M."/>
            <person name="Martens C.A."/>
            <person name="Virtaneva K."/>
            <person name="Kanakabandi K."/>
            <person name="Long D."/>
            <person name="Rosenke R."/>
            <person name="Saturday G.A."/>
            <person name="Hoyt F.H."/>
            <person name="Bruno D.P."/>
            <person name="Ribeiro J.M.C."/>
            <person name="Hinnebusch J."/>
        </authorList>
    </citation>
    <scope>NUCLEOTIDE SEQUENCE</scope>
</reference>
<sequence length="191" mass="21459">MKLFFSVNLFFSLYSLTKAGCPNIITRNEWGARNPNGTLAPLKQSPAPYVVIHHADTPSCTSRDACMKRVQSIQRYHQDNKGWQDIGYNFIIGEDGNVYEGRGWEKQGAHAKTYNSRSIGICFLGTFTTQLPNSSALNAAKELIKCGIDLNKICTEDEYILIGHKQVASTECPGQALYNEIKTWPRYEPHP</sequence>
<accession>A0A6M2DZ57</accession>
<evidence type="ECO:0000256" key="4">
    <source>
        <dbReference type="ARBA" id="ARBA00022859"/>
    </source>
</evidence>
<dbReference type="PANTHER" id="PTHR11022:SF41">
    <property type="entry name" value="PEPTIDOGLYCAN-RECOGNITION PROTEIN LC-RELATED"/>
    <property type="match status" value="1"/>
</dbReference>
<dbReference type="Pfam" id="PF01510">
    <property type="entry name" value="Amidase_2"/>
    <property type="match status" value="1"/>
</dbReference>
<feature type="signal peptide" evidence="8">
    <location>
        <begin position="1"/>
        <end position="19"/>
    </location>
</feature>
<dbReference type="InterPro" id="IPR002502">
    <property type="entry name" value="Amidase_domain"/>
</dbReference>
<dbReference type="InterPro" id="IPR017331">
    <property type="entry name" value="Peptidoglycan_recognition"/>
</dbReference>
<dbReference type="GO" id="GO:0008745">
    <property type="term" value="F:N-acetylmuramoyl-L-alanine amidase activity"/>
    <property type="evidence" value="ECO:0007669"/>
    <property type="project" value="InterPro"/>
</dbReference>
<keyword evidence="5 7" id="KW-1015">Disulfide bond</keyword>
<dbReference type="SMART" id="SM00644">
    <property type="entry name" value="Ami_2"/>
    <property type="match status" value="1"/>
</dbReference>
<dbReference type="PANTHER" id="PTHR11022">
    <property type="entry name" value="PEPTIDOGLYCAN RECOGNITION PROTEIN"/>
    <property type="match status" value="1"/>
</dbReference>
<dbReference type="InterPro" id="IPR015510">
    <property type="entry name" value="PGRP"/>
</dbReference>
<dbReference type="InterPro" id="IPR006619">
    <property type="entry name" value="PGRP_domain_met/bac"/>
</dbReference>
<dbReference type="EMBL" id="GIIL01007756">
    <property type="protein sequence ID" value="NOV51482.1"/>
    <property type="molecule type" value="Transcribed_RNA"/>
</dbReference>
<dbReference type="FunFam" id="3.40.80.10:FF:000001">
    <property type="entry name" value="Peptidoglycan recognition protein 1"/>
    <property type="match status" value="1"/>
</dbReference>
<evidence type="ECO:0000259" key="9">
    <source>
        <dbReference type="SMART" id="SM00644"/>
    </source>
</evidence>
<evidence type="ECO:0000259" key="10">
    <source>
        <dbReference type="SMART" id="SM00701"/>
    </source>
</evidence>
<dbReference type="InterPro" id="IPR036505">
    <property type="entry name" value="Amidase/PGRP_sf"/>
</dbReference>
<dbReference type="GO" id="GO:0008270">
    <property type="term" value="F:zinc ion binding"/>
    <property type="evidence" value="ECO:0007669"/>
    <property type="project" value="InterPro"/>
</dbReference>
<evidence type="ECO:0000256" key="7">
    <source>
        <dbReference type="PIRSR" id="PIRSR037945-1"/>
    </source>
</evidence>
<feature type="domain" description="Peptidoglycan recognition protein family" evidence="10">
    <location>
        <begin position="22"/>
        <end position="168"/>
    </location>
</feature>
<comment type="similarity">
    <text evidence="1 6">Belongs to the N-acetylmuramoyl-L-alanine amidase 2 family.</text>
</comment>
<dbReference type="SMART" id="SM00701">
    <property type="entry name" value="PGRP"/>
    <property type="match status" value="1"/>
</dbReference>
<evidence type="ECO:0000256" key="8">
    <source>
        <dbReference type="SAM" id="SignalP"/>
    </source>
</evidence>
<dbReference type="GO" id="GO:0042834">
    <property type="term" value="F:peptidoglycan binding"/>
    <property type="evidence" value="ECO:0007669"/>
    <property type="project" value="InterPro"/>
</dbReference>
<keyword evidence="4 6" id="KW-0391">Immunity</keyword>
<feature type="chain" id="PRO_5026957971" description="Peptidoglycan-recognition protein" evidence="8">
    <location>
        <begin position="20"/>
        <end position="191"/>
    </location>
</feature>
<keyword evidence="2 6" id="KW-0399">Innate immunity</keyword>
<feature type="disulfide bond" evidence="7">
    <location>
        <begin position="60"/>
        <end position="66"/>
    </location>
</feature>
<evidence type="ECO:0000256" key="5">
    <source>
        <dbReference type="ARBA" id="ARBA00023157"/>
    </source>
</evidence>
<feature type="domain" description="N-acetylmuramoyl-L-alanine amidase" evidence="9">
    <location>
        <begin position="34"/>
        <end position="174"/>
    </location>
</feature>
<evidence type="ECO:0000313" key="11">
    <source>
        <dbReference type="EMBL" id="NOV51482.1"/>
    </source>
</evidence>
<evidence type="ECO:0000256" key="2">
    <source>
        <dbReference type="ARBA" id="ARBA00022588"/>
    </source>
</evidence>
<proteinExistence type="inferred from homology"/>
<evidence type="ECO:0000256" key="6">
    <source>
        <dbReference type="PIRNR" id="PIRNR037945"/>
    </source>
</evidence>
<dbReference type="SUPFAM" id="SSF55846">
    <property type="entry name" value="N-acetylmuramoyl-L-alanine amidase-like"/>
    <property type="match status" value="1"/>
</dbReference>
<dbReference type="Gene3D" id="3.40.80.10">
    <property type="entry name" value="Peptidoglycan recognition protein-like"/>
    <property type="match status" value="1"/>
</dbReference>
<dbReference type="GO" id="GO:0045087">
    <property type="term" value="P:innate immune response"/>
    <property type="evidence" value="ECO:0007669"/>
    <property type="project" value="UniProtKB-KW"/>
</dbReference>